<keyword evidence="3" id="KW-0238">DNA-binding</keyword>
<dbReference type="Gene3D" id="3.40.190.290">
    <property type="match status" value="1"/>
</dbReference>
<evidence type="ECO:0000256" key="2">
    <source>
        <dbReference type="ARBA" id="ARBA00023015"/>
    </source>
</evidence>
<dbReference type="FunFam" id="1.10.10.10:FF:000001">
    <property type="entry name" value="LysR family transcriptional regulator"/>
    <property type="match status" value="1"/>
</dbReference>
<dbReference type="PANTHER" id="PTHR30126:SF64">
    <property type="entry name" value="HTH-TYPE TRANSCRIPTIONAL REGULATOR CITR"/>
    <property type="match status" value="1"/>
</dbReference>
<dbReference type="SUPFAM" id="SSF53850">
    <property type="entry name" value="Periplasmic binding protein-like II"/>
    <property type="match status" value="1"/>
</dbReference>
<dbReference type="Gene3D" id="1.10.10.10">
    <property type="entry name" value="Winged helix-like DNA-binding domain superfamily/Winged helix DNA-binding domain"/>
    <property type="match status" value="1"/>
</dbReference>
<reference evidence="6 7" key="1">
    <citation type="submission" date="2019-03" db="EMBL/GenBank/DDBJ databases">
        <title>Subsurface microbial communities from deep shales in Ohio and West Virginia, USA.</title>
        <authorList>
            <person name="Wrighton K."/>
        </authorList>
    </citation>
    <scope>NUCLEOTIDE SEQUENCE [LARGE SCALE GENOMIC DNA]</scope>
    <source>
        <strain evidence="6 7">MSL 7</strain>
    </source>
</reference>
<comment type="caution">
    <text evidence="6">The sequence shown here is derived from an EMBL/GenBank/DDBJ whole genome shotgun (WGS) entry which is preliminary data.</text>
</comment>
<dbReference type="SUPFAM" id="SSF46785">
    <property type="entry name" value="Winged helix' DNA-binding domain"/>
    <property type="match status" value="1"/>
</dbReference>
<dbReference type="GO" id="GO:0000976">
    <property type="term" value="F:transcription cis-regulatory region binding"/>
    <property type="evidence" value="ECO:0007669"/>
    <property type="project" value="TreeGrafter"/>
</dbReference>
<dbReference type="PRINTS" id="PR00039">
    <property type="entry name" value="HTHLYSR"/>
</dbReference>
<keyword evidence="2" id="KW-0805">Transcription regulation</keyword>
<protein>
    <submittedName>
        <fullName evidence="6">LysR family transcriptional regulator</fullName>
    </submittedName>
</protein>
<accession>A0A4R6RT19</accession>
<organism evidence="6 7">
    <name type="scientific">Halanaerobium saccharolyticum</name>
    <dbReference type="NCBI Taxonomy" id="43595"/>
    <lineage>
        <taxon>Bacteria</taxon>
        <taxon>Bacillati</taxon>
        <taxon>Bacillota</taxon>
        <taxon>Clostridia</taxon>
        <taxon>Halanaerobiales</taxon>
        <taxon>Halanaerobiaceae</taxon>
        <taxon>Halanaerobium</taxon>
    </lineage>
</organism>
<dbReference type="GO" id="GO:0003700">
    <property type="term" value="F:DNA-binding transcription factor activity"/>
    <property type="evidence" value="ECO:0007669"/>
    <property type="project" value="InterPro"/>
</dbReference>
<dbReference type="Pfam" id="PF00126">
    <property type="entry name" value="HTH_1"/>
    <property type="match status" value="1"/>
</dbReference>
<dbReference type="RefSeq" id="WP_133530872.1">
    <property type="nucleotide sequence ID" value="NZ_SNXX01000022.1"/>
</dbReference>
<dbReference type="PANTHER" id="PTHR30126">
    <property type="entry name" value="HTH-TYPE TRANSCRIPTIONAL REGULATOR"/>
    <property type="match status" value="1"/>
</dbReference>
<dbReference type="PROSITE" id="PS50931">
    <property type="entry name" value="HTH_LYSR"/>
    <property type="match status" value="1"/>
</dbReference>
<evidence type="ECO:0000259" key="5">
    <source>
        <dbReference type="PROSITE" id="PS50931"/>
    </source>
</evidence>
<evidence type="ECO:0000313" key="7">
    <source>
        <dbReference type="Proteomes" id="UP000295176"/>
    </source>
</evidence>
<evidence type="ECO:0000313" key="6">
    <source>
        <dbReference type="EMBL" id="TDP90049.1"/>
    </source>
</evidence>
<dbReference type="EMBL" id="SNXX01000022">
    <property type="protein sequence ID" value="TDP90049.1"/>
    <property type="molecule type" value="Genomic_DNA"/>
</dbReference>
<sequence length="306" mass="35354">MKIEYLKSFYYTARSKSISKASKALHITQPGLSKQLQKLEENFALPLLQRSNKGVILTEVGQKVFDYAETILHLEENLYNEIEKIKNKNKHLVIAACQNFGSFYFASKIHNFEENYNNLRVKIDTFNSSDVLNNVLKHDYNLGILAGMENCDHLFFEKNCDDCPYIDKHDFFEDSLVLCSSNDFEQNMIAEEELKEIPIIMREKDSSAYNLINNFLAEIGININNLNISLVSNSVNITKQSIINGTTLGFLPKSSITSELENEMLKIIDINSEKTELLDFNYSLIKRKDYQLNQYEQNFFDFILGI</sequence>
<evidence type="ECO:0000256" key="3">
    <source>
        <dbReference type="ARBA" id="ARBA00023125"/>
    </source>
</evidence>
<name>A0A4R6RT19_9FIRM</name>
<feature type="domain" description="HTH lysR-type" evidence="5">
    <location>
        <begin position="1"/>
        <end position="58"/>
    </location>
</feature>
<proteinExistence type="inferred from homology"/>
<evidence type="ECO:0000256" key="1">
    <source>
        <dbReference type="ARBA" id="ARBA00009437"/>
    </source>
</evidence>
<dbReference type="InterPro" id="IPR000847">
    <property type="entry name" value="LysR_HTH_N"/>
</dbReference>
<dbReference type="InterPro" id="IPR036388">
    <property type="entry name" value="WH-like_DNA-bd_sf"/>
</dbReference>
<comment type="similarity">
    <text evidence="1">Belongs to the LysR transcriptional regulatory family.</text>
</comment>
<evidence type="ECO:0000256" key="4">
    <source>
        <dbReference type="ARBA" id="ARBA00023163"/>
    </source>
</evidence>
<dbReference type="AlphaFoldDB" id="A0A4R6RT19"/>
<dbReference type="Proteomes" id="UP000295176">
    <property type="component" value="Unassembled WGS sequence"/>
</dbReference>
<dbReference type="Pfam" id="PF03466">
    <property type="entry name" value="LysR_substrate"/>
    <property type="match status" value="1"/>
</dbReference>
<dbReference type="InterPro" id="IPR005119">
    <property type="entry name" value="LysR_subst-bd"/>
</dbReference>
<dbReference type="InterPro" id="IPR036390">
    <property type="entry name" value="WH_DNA-bd_sf"/>
</dbReference>
<keyword evidence="4" id="KW-0804">Transcription</keyword>
<gene>
    <name evidence="6" type="ORF">C7957_12230</name>
</gene>